<organism evidence="2 5">
    <name type="scientific">Frederiksenia canicola</name>
    <dbReference type="NCBI Taxonomy" id="123824"/>
    <lineage>
        <taxon>Bacteria</taxon>
        <taxon>Pseudomonadati</taxon>
        <taxon>Pseudomonadota</taxon>
        <taxon>Gammaproteobacteria</taxon>
        <taxon>Pasteurellales</taxon>
        <taxon>Pasteurellaceae</taxon>
        <taxon>Frederiksenia</taxon>
    </lineage>
</organism>
<accession>A0AAE7C234</accession>
<evidence type="ECO:0000313" key="2">
    <source>
        <dbReference type="EMBL" id="QIM64218.1"/>
    </source>
</evidence>
<keyword evidence="4" id="KW-1185">Reference proteome</keyword>
<evidence type="ECO:0000259" key="1">
    <source>
        <dbReference type="PROSITE" id="PS51750"/>
    </source>
</evidence>
<dbReference type="EMBL" id="CP015029">
    <property type="protein sequence ID" value="QIM64218.1"/>
    <property type="molecule type" value="Genomic_DNA"/>
</dbReference>
<dbReference type="Proteomes" id="UP000276901">
    <property type="component" value="Unassembled WGS sequence"/>
</dbReference>
<dbReference type="Proteomes" id="UP000502287">
    <property type="component" value="Chromosome"/>
</dbReference>
<dbReference type="InterPro" id="IPR003497">
    <property type="entry name" value="BRO_N_domain"/>
</dbReference>
<feature type="domain" description="Bro-N" evidence="1">
    <location>
        <begin position="1"/>
        <end position="115"/>
    </location>
</feature>
<protein>
    <submittedName>
        <fullName evidence="3">BRO family protein</fullName>
    </submittedName>
</protein>
<name>A0AAE7C234_9PAST</name>
<dbReference type="EMBL" id="RKQT01000002">
    <property type="protein sequence ID" value="RPE93757.1"/>
    <property type="molecule type" value="Genomic_DNA"/>
</dbReference>
<reference evidence="3 4" key="2">
    <citation type="submission" date="2018-11" db="EMBL/GenBank/DDBJ databases">
        <title>Genomic Encyclopedia of Type Strains, Phase IV (KMG-IV): sequencing the most valuable type-strain genomes for metagenomic binning, comparative biology and taxonomic classification.</title>
        <authorList>
            <person name="Goeker M."/>
        </authorList>
    </citation>
    <scope>NUCLEOTIDE SEQUENCE [LARGE SCALE GENOMIC DNA]</scope>
    <source>
        <strain evidence="3 4">DSM 25797</strain>
    </source>
</reference>
<dbReference type="PROSITE" id="PS51750">
    <property type="entry name" value="BRO_N"/>
    <property type="match status" value="1"/>
</dbReference>
<dbReference type="KEGG" id="fcl:A4G17_01480"/>
<evidence type="ECO:0000313" key="3">
    <source>
        <dbReference type="EMBL" id="RPE93757.1"/>
    </source>
</evidence>
<dbReference type="PANTHER" id="PTHR36180">
    <property type="entry name" value="DNA-BINDING PROTEIN-RELATED-RELATED"/>
    <property type="match status" value="1"/>
</dbReference>
<sequence>MKQIDPIERTSVLIFENQEIRVITQNGKPYFVAKDVCEVLEISNHKDAVSRLDDDEKGVGLTDTLGGKQKMLWLTEGGFYKLILRSKKAVISGTQAHRFTNWICREVIPQIRKTGGYGIPFAELNDFTHRERNSIERGHYAGVNLNVRKVEKHALAQEKAFLIVKYQPGLF</sequence>
<gene>
    <name evidence="2" type="ORF">A4G17_01480</name>
    <name evidence="3" type="ORF">EDC49_1270</name>
</gene>
<dbReference type="AlphaFoldDB" id="A0AAE7C234"/>
<dbReference type="SMART" id="SM01040">
    <property type="entry name" value="Bro-N"/>
    <property type="match status" value="1"/>
</dbReference>
<dbReference type="Pfam" id="PF02498">
    <property type="entry name" value="Bro-N"/>
    <property type="match status" value="1"/>
</dbReference>
<proteinExistence type="predicted"/>
<reference evidence="2 5" key="1">
    <citation type="submission" date="2016-03" db="EMBL/GenBank/DDBJ databases">
        <authorList>
            <person name="Hansen M.J."/>
            <person name="Bojesen A.M."/>
            <person name="Planet P."/>
        </authorList>
    </citation>
    <scope>NUCLEOTIDE SEQUENCE [LARGE SCALE GENOMIC DNA]</scope>
    <source>
        <strain evidence="2 5">HPA 21</strain>
    </source>
</reference>
<evidence type="ECO:0000313" key="4">
    <source>
        <dbReference type="Proteomes" id="UP000276901"/>
    </source>
</evidence>
<dbReference type="PANTHER" id="PTHR36180:SF2">
    <property type="entry name" value="BRO FAMILY PROTEIN"/>
    <property type="match status" value="1"/>
</dbReference>
<evidence type="ECO:0000313" key="5">
    <source>
        <dbReference type="Proteomes" id="UP000502287"/>
    </source>
</evidence>